<dbReference type="GO" id="GO:0047474">
    <property type="term" value="F:long-chain fatty acid--protein ligase activity"/>
    <property type="evidence" value="ECO:0007669"/>
    <property type="project" value="InterPro"/>
</dbReference>
<dbReference type="Proteomes" id="UP000027822">
    <property type="component" value="Unassembled WGS sequence"/>
</dbReference>
<reference evidence="2 3" key="1">
    <citation type="submission" date="2014-06" db="EMBL/GenBank/DDBJ databases">
        <title>Draft genome sequence of Bacillus manliponensis JCM 15802 (MCCC 1A00708).</title>
        <authorList>
            <person name="Lai Q."/>
            <person name="Liu Y."/>
            <person name="Shao Z."/>
        </authorList>
    </citation>
    <scope>NUCLEOTIDE SEQUENCE [LARGE SCALE GENOMIC DNA]</scope>
    <source>
        <strain evidence="2 3">JCM 15802</strain>
    </source>
</reference>
<dbReference type="InterPro" id="IPR042099">
    <property type="entry name" value="ANL_N_sf"/>
</dbReference>
<dbReference type="Gene3D" id="3.40.50.12780">
    <property type="entry name" value="N-terminal domain of ligase-like"/>
    <property type="match status" value="1"/>
</dbReference>
<dbReference type="InterPro" id="IPR053158">
    <property type="entry name" value="CapK_Type1_Caps_Biosynth"/>
</dbReference>
<accession>A0A073K8L7</accession>
<sequence>MNIAKQLRDLGLNPLNTLVGSSHDLYKLPFDQVNEYKGSVIAEAFKHHYENNEFYRDVCNKKQVTPENIKGFEDLVNIPLIPVQTFKQCDSHLLMTSKLNEVEYEMRSTGTSGIPSVSRRDKITVNNAFESVVSTYREFLQISRGMGLFLFPPTEEMPEMGMVKALNILAGLLDGSHNVVKRVTFNPEKAVELLNSWEGKHTRHLVGPPFLIYKLIKYCMENNIKLNLEKKSHIITLGGWKRFTGEEIPREEFNRLCNEYLGIEMNNVRDMYGLVEANMLAVECEYQEKHVPPWVHLSLRNPRNVLEEVEYGERGVIAIYDPTCTSYPGFVLTEDVGYLRKDTTCECGRNGQKLVYISRMPGVEVGCCAINLEKFIEEKENQMMTVPGGE</sequence>
<dbReference type="PANTHER" id="PTHR36932:SF1">
    <property type="entry name" value="CAPSULAR POLYSACCHARIDE BIOSYNTHESIS PROTEIN"/>
    <property type="match status" value="1"/>
</dbReference>
<evidence type="ECO:0000313" key="3">
    <source>
        <dbReference type="Proteomes" id="UP000027822"/>
    </source>
</evidence>
<dbReference type="RefSeq" id="WP_034640137.1">
    <property type="nucleotide sequence ID" value="NZ_CBCSJC010000037.1"/>
</dbReference>
<dbReference type="Pfam" id="PF04443">
    <property type="entry name" value="LuxE"/>
    <property type="match status" value="1"/>
</dbReference>
<dbReference type="OrthoDB" id="182577at2"/>
<comment type="caution">
    <text evidence="2">The sequence shown here is derived from an EMBL/GenBank/DDBJ whole genome shotgun (WGS) entry which is preliminary data.</text>
</comment>
<dbReference type="STRING" id="574376.BAMA_03640"/>
<evidence type="ECO:0000313" key="2">
    <source>
        <dbReference type="EMBL" id="KEK18613.1"/>
    </source>
</evidence>
<name>A0A073K8L7_9BACI</name>
<proteinExistence type="predicted"/>
<dbReference type="GO" id="GO:0008218">
    <property type="term" value="P:bioluminescence"/>
    <property type="evidence" value="ECO:0007669"/>
    <property type="project" value="InterPro"/>
</dbReference>
<protein>
    <submittedName>
        <fullName evidence="2">LuxE family acyl-protein synthetase</fullName>
    </submittedName>
</protein>
<dbReference type="PANTHER" id="PTHR36932">
    <property type="entry name" value="CAPSULAR POLYSACCHARIDE BIOSYNTHESIS PROTEIN"/>
    <property type="match status" value="1"/>
</dbReference>
<keyword evidence="3" id="KW-1185">Reference proteome</keyword>
<dbReference type="InterPro" id="IPR007534">
    <property type="entry name" value="LuxE"/>
</dbReference>
<dbReference type="EMBL" id="JOTN01000012">
    <property type="protein sequence ID" value="KEK18613.1"/>
    <property type="molecule type" value="Genomic_DNA"/>
</dbReference>
<dbReference type="AlphaFoldDB" id="A0A073K8L7"/>
<dbReference type="SUPFAM" id="SSF56801">
    <property type="entry name" value="Acetyl-CoA synthetase-like"/>
    <property type="match status" value="1"/>
</dbReference>
<gene>
    <name evidence="2" type="ORF">BAMA_03640</name>
</gene>
<evidence type="ECO:0000259" key="1">
    <source>
        <dbReference type="Pfam" id="PF04443"/>
    </source>
</evidence>
<organism evidence="2 3">
    <name type="scientific">Bacillus manliponensis</name>
    <dbReference type="NCBI Taxonomy" id="574376"/>
    <lineage>
        <taxon>Bacteria</taxon>
        <taxon>Bacillati</taxon>
        <taxon>Bacillota</taxon>
        <taxon>Bacilli</taxon>
        <taxon>Bacillales</taxon>
        <taxon>Bacillaceae</taxon>
        <taxon>Bacillus</taxon>
        <taxon>Bacillus cereus group</taxon>
    </lineage>
</organism>
<dbReference type="eggNOG" id="COG1541">
    <property type="taxonomic scope" value="Bacteria"/>
</dbReference>
<feature type="domain" description="Acyl-protein synthetase LuxE" evidence="1">
    <location>
        <begin position="26"/>
        <end position="373"/>
    </location>
</feature>